<reference evidence="3 4" key="1">
    <citation type="journal article" date="2007" name="Science">
        <title>Sea anemone genome reveals ancestral eumetazoan gene repertoire and genomic organization.</title>
        <authorList>
            <person name="Putnam N.H."/>
            <person name="Srivastava M."/>
            <person name="Hellsten U."/>
            <person name="Dirks B."/>
            <person name="Chapman J."/>
            <person name="Salamov A."/>
            <person name="Terry A."/>
            <person name="Shapiro H."/>
            <person name="Lindquist E."/>
            <person name="Kapitonov V.V."/>
            <person name="Jurka J."/>
            <person name="Genikhovich G."/>
            <person name="Grigoriev I.V."/>
            <person name="Lucas S.M."/>
            <person name="Steele R.E."/>
            <person name="Finnerty J.R."/>
            <person name="Technau U."/>
            <person name="Martindale M.Q."/>
            <person name="Rokhsar D.S."/>
        </authorList>
    </citation>
    <scope>NUCLEOTIDE SEQUENCE [LARGE SCALE GENOMIC DNA]</scope>
    <source>
        <strain evidence="4">CH2 X CH6</strain>
    </source>
</reference>
<dbReference type="Gene3D" id="3.40.50.300">
    <property type="entry name" value="P-loop containing nucleotide triphosphate hydrolases"/>
    <property type="match status" value="1"/>
</dbReference>
<dbReference type="STRING" id="45351.A7TB35"/>
<dbReference type="InterPro" id="IPR005225">
    <property type="entry name" value="Small_GTP-bd"/>
</dbReference>
<dbReference type="Pfam" id="PF00071">
    <property type="entry name" value="Ras"/>
    <property type="match status" value="1"/>
</dbReference>
<dbReference type="AlphaFoldDB" id="A7TB35"/>
<dbReference type="NCBIfam" id="TIGR00231">
    <property type="entry name" value="small_GTP"/>
    <property type="match status" value="1"/>
</dbReference>
<dbReference type="KEGG" id="nve:5525177"/>
<dbReference type="Proteomes" id="UP000001593">
    <property type="component" value="Unassembled WGS sequence"/>
</dbReference>
<dbReference type="GO" id="GO:0003924">
    <property type="term" value="F:GTPase activity"/>
    <property type="evidence" value="ECO:0007669"/>
    <property type="project" value="InterPro"/>
</dbReference>
<keyword evidence="4" id="KW-1185">Reference proteome</keyword>
<dbReference type="InterPro" id="IPR001806">
    <property type="entry name" value="Small_GTPase"/>
</dbReference>
<proteinExistence type="inferred from homology"/>
<feature type="non-terminal residue" evidence="3">
    <location>
        <position position="1"/>
    </location>
</feature>
<organism evidence="3 4">
    <name type="scientific">Nematostella vectensis</name>
    <name type="common">Starlet sea anemone</name>
    <dbReference type="NCBI Taxonomy" id="45351"/>
    <lineage>
        <taxon>Eukaryota</taxon>
        <taxon>Metazoa</taxon>
        <taxon>Cnidaria</taxon>
        <taxon>Anthozoa</taxon>
        <taxon>Hexacorallia</taxon>
        <taxon>Actiniaria</taxon>
        <taxon>Edwardsiidae</taxon>
        <taxon>Nematostella</taxon>
    </lineage>
</organism>
<evidence type="ECO:0000313" key="3">
    <source>
        <dbReference type="EMBL" id="EDO26782.1"/>
    </source>
</evidence>
<dbReference type="PROSITE" id="PS51419">
    <property type="entry name" value="RAB"/>
    <property type="match status" value="1"/>
</dbReference>
<accession>A7TB35</accession>
<dbReference type="eggNOG" id="KOG0393">
    <property type="taxonomic scope" value="Eukaryota"/>
</dbReference>
<evidence type="ECO:0000313" key="4">
    <source>
        <dbReference type="Proteomes" id="UP000001593"/>
    </source>
</evidence>
<evidence type="ECO:0000256" key="1">
    <source>
        <dbReference type="ARBA" id="ARBA00006270"/>
    </source>
</evidence>
<evidence type="ECO:0000256" key="2">
    <source>
        <dbReference type="ARBA" id="ARBA00022741"/>
    </source>
</evidence>
<dbReference type="PANTHER" id="PTHR47978">
    <property type="match status" value="1"/>
</dbReference>
<dbReference type="SUPFAM" id="SSF52540">
    <property type="entry name" value="P-loop containing nucleoside triphosphate hydrolases"/>
    <property type="match status" value="1"/>
</dbReference>
<name>A7TB35_NEMVE</name>
<gene>
    <name evidence="3" type="ORF">NEMVEDRAFT_v1g47076</name>
</gene>
<keyword evidence="2" id="KW-0547">Nucleotide-binding</keyword>
<sequence length="108" mass="12413">LWDTLGMEEYESLTRNHYSNSKVVLVVYSLDLPDSLAQVKECTQSAQVNAPAAKIVLVANKMDLPNYRRLETDLRVKEMFPKTEYEHQFRISAKTGEGLNELKCFICK</sequence>
<protein>
    <submittedName>
        <fullName evidence="3">Uncharacterized protein</fullName>
    </submittedName>
</protein>
<dbReference type="SMART" id="SM00174">
    <property type="entry name" value="RHO"/>
    <property type="match status" value="1"/>
</dbReference>
<dbReference type="PhylomeDB" id="A7TB35"/>
<dbReference type="InParanoid" id="A7TB35"/>
<dbReference type="GO" id="GO:0005525">
    <property type="term" value="F:GTP binding"/>
    <property type="evidence" value="ECO:0007669"/>
    <property type="project" value="InterPro"/>
</dbReference>
<comment type="similarity">
    <text evidence="1">Belongs to the small GTPase superfamily. Rab family.</text>
</comment>
<dbReference type="HOGENOM" id="CLU_2203602_0_0_1"/>
<dbReference type="EMBL" id="DS474732">
    <property type="protein sequence ID" value="EDO26782.1"/>
    <property type="molecule type" value="Genomic_DNA"/>
</dbReference>
<feature type="non-terminal residue" evidence="3">
    <location>
        <position position="108"/>
    </location>
</feature>
<dbReference type="InterPro" id="IPR027417">
    <property type="entry name" value="P-loop_NTPase"/>
</dbReference>